<dbReference type="EMBL" id="JALLPB020000241">
    <property type="protein sequence ID" value="KAL3811725.1"/>
    <property type="molecule type" value="Genomic_DNA"/>
</dbReference>
<feature type="domain" description="TLDc" evidence="1">
    <location>
        <begin position="193"/>
        <end position="309"/>
    </location>
</feature>
<sequence length="309" mass="34608">MDKLHIASKSLNHAQLEYERDYNEQIFAFSQRESRLQDRMSQLISKKEEIAETNGNRDATDDDLVEVNAGGEIVVAKRSTLTQIQGTKFEAIFSGRWDKKLLRDSHGRIFLDVNPTCFRAIIDHLNEMLISSRDSPPSPPSVDGERKHLLQHQLDLFGIVPKVEIPESAILNDEGQCMVLFGFVPTVEMPNSTIIKHNGHCKILHDWLKEDGLDGEFILLYQGSRNGLSGQAFHSNCDNKGCTLTIIKTTCGRVIGGYSNTPWTSSQNCYDVADKAFLFALSGSSVLSPCKMLKDENNTCAIRNHPKLL</sequence>
<dbReference type="InterPro" id="IPR011333">
    <property type="entry name" value="SKP1/BTB/POZ_sf"/>
</dbReference>
<dbReference type="Pfam" id="PF07534">
    <property type="entry name" value="TLD"/>
    <property type="match status" value="1"/>
</dbReference>
<dbReference type="PROSITE" id="PS51886">
    <property type="entry name" value="TLDC"/>
    <property type="match status" value="1"/>
</dbReference>
<evidence type="ECO:0000313" key="3">
    <source>
        <dbReference type="Proteomes" id="UP001530377"/>
    </source>
</evidence>
<dbReference type="Pfam" id="PF02214">
    <property type="entry name" value="BTB_2"/>
    <property type="match status" value="1"/>
</dbReference>
<dbReference type="Gene3D" id="3.30.710.10">
    <property type="entry name" value="Potassium Channel Kv1.1, Chain A"/>
    <property type="match status" value="1"/>
</dbReference>
<dbReference type="InterPro" id="IPR006571">
    <property type="entry name" value="TLDc_dom"/>
</dbReference>
<evidence type="ECO:0000313" key="2">
    <source>
        <dbReference type="EMBL" id="KAL3811725.1"/>
    </source>
</evidence>
<dbReference type="SUPFAM" id="SSF54695">
    <property type="entry name" value="POZ domain"/>
    <property type="match status" value="1"/>
</dbReference>
<dbReference type="InterPro" id="IPR003131">
    <property type="entry name" value="T1-type_BTB"/>
</dbReference>
<proteinExistence type="predicted"/>
<protein>
    <recommendedName>
        <fullName evidence="1">TLDc domain-containing protein</fullName>
    </recommendedName>
</protein>
<evidence type="ECO:0000259" key="1">
    <source>
        <dbReference type="PROSITE" id="PS51886"/>
    </source>
</evidence>
<keyword evidence="3" id="KW-1185">Reference proteome</keyword>
<dbReference type="AlphaFoldDB" id="A0ABD3RTX7"/>
<dbReference type="Proteomes" id="UP001530377">
    <property type="component" value="Unassembled WGS sequence"/>
</dbReference>
<reference evidence="2 3" key="1">
    <citation type="submission" date="2024-10" db="EMBL/GenBank/DDBJ databases">
        <title>Updated reference genomes for cyclostephanoid diatoms.</title>
        <authorList>
            <person name="Roberts W.R."/>
            <person name="Alverson A.J."/>
        </authorList>
    </citation>
    <scope>NUCLEOTIDE SEQUENCE [LARGE SCALE GENOMIC DNA]</scope>
    <source>
        <strain evidence="2 3">AJA228-03</strain>
    </source>
</reference>
<comment type="caution">
    <text evidence="2">The sequence shown here is derived from an EMBL/GenBank/DDBJ whole genome shotgun (WGS) entry which is preliminary data.</text>
</comment>
<gene>
    <name evidence="2" type="ORF">ACHAXA_009499</name>
</gene>
<name>A0ABD3RTX7_9STRA</name>
<accession>A0ABD3RTX7</accession>
<organism evidence="2 3">
    <name type="scientific">Cyclostephanos tholiformis</name>
    <dbReference type="NCBI Taxonomy" id="382380"/>
    <lineage>
        <taxon>Eukaryota</taxon>
        <taxon>Sar</taxon>
        <taxon>Stramenopiles</taxon>
        <taxon>Ochrophyta</taxon>
        <taxon>Bacillariophyta</taxon>
        <taxon>Coscinodiscophyceae</taxon>
        <taxon>Thalassiosirophycidae</taxon>
        <taxon>Stephanodiscales</taxon>
        <taxon>Stephanodiscaceae</taxon>
        <taxon>Cyclostephanos</taxon>
    </lineage>
</organism>